<gene>
    <name evidence="2" type="primary">Aste57867_24809</name>
    <name evidence="1" type="ORF">As57867_024731</name>
    <name evidence="2" type="ORF">ASTE57867_24809</name>
</gene>
<dbReference type="PANTHER" id="PTHR33889:SF7">
    <property type="entry name" value="OS04G0681850 PROTEIN"/>
    <property type="match status" value="1"/>
</dbReference>
<organism evidence="2 3">
    <name type="scientific">Aphanomyces stellatus</name>
    <dbReference type="NCBI Taxonomy" id="120398"/>
    <lineage>
        <taxon>Eukaryota</taxon>
        <taxon>Sar</taxon>
        <taxon>Stramenopiles</taxon>
        <taxon>Oomycota</taxon>
        <taxon>Saprolegniomycetes</taxon>
        <taxon>Saprolegniales</taxon>
        <taxon>Verrucalvaceae</taxon>
        <taxon>Aphanomyces</taxon>
    </lineage>
</organism>
<dbReference type="Proteomes" id="UP000332933">
    <property type="component" value="Unassembled WGS sequence"/>
</dbReference>
<reference evidence="1" key="2">
    <citation type="submission" date="2019-06" db="EMBL/GenBank/DDBJ databases">
        <title>Genomics analysis of Aphanomyces spp. identifies a new class of oomycete effector associated with host adaptation.</title>
        <authorList>
            <person name="Gaulin E."/>
        </authorList>
    </citation>
    <scope>NUCLEOTIDE SEQUENCE</scope>
    <source>
        <strain evidence="1">CBS 578.67</strain>
    </source>
</reference>
<evidence type="ECO:0000313" key="3">
    <source>
        <dbReference type="Proteomes" id="UP000332933"/>
    </source>
</evidence>
<dbReference type="OrthoDB" id="96219at2759"/>
<sequence length="124" mass="14027">MGRPDPLNQEREAILREVFLKSPGSYQSRLPKGFEEDLATKYKCHVSTIRKVLPRAKKQGVADSNMLVSVSNRKKGRVGRKQKFTPQDVKAKPLELPLVDRTTLRSISEKTDIKLATLHRCALS</sequence>
<proteinExistence type="predicted"/>
<dbReference type="EMBL" id="CAADRA010007477">
    <property type="protein sequence ID" value="VFU01444.1"/>
    <property type="molecule type" value="Genomic_DNA"/>
</dbReference>
<accession>A0A485LSE0</accession>
<name>A0A485LSE0_9STRA</name>
<protein>
    <submittedName>
        <fullName evidence="2">Aste57867_24809 protein</fullName>
    </submittedName>
</protein>
<reference evidence="2 3" key="1">
    <citation type="submission" date="2019-03" db="EMBL/GenBank/DDBJ databases">
        <authorList>
            <person name="Gaulin E."/>
            <person name="Dumas B."/>
        </authorList>
    </citation>
    <scope>NUCLEOTIDE SEQUENCE [LARGE SCALE GENOMIC DNA]</scope>
    <source>
        <strain evidence="2">CBS 568.67</strain>
    </source>
</reference>
<evidence type="ECO:0000313" key="2">
    <source>
        <dbReference type="EMBL" id="VFU01444.1"/>
    </source>
</evidence>
<dbReference type="EMBL" id="VJMH01007451">
    <property type="protein sequence ID" value="KAF0683121.1"/>
    <property type="molecule type" value="Genomic_DNA"/>
</dbReference>
<dbReference type="PANTHER" id="PTHR33889">
    <property type="entry name" value="OS04G0681850 PROTEIN"/>
    <property type="match status" value="1"/>
</dbReference>
<keyword evidence="3" id="KW-1185">Reference proteome</keyword>
<dbReference type="AlphaFoldDB" id="A0A485LSE0"/>
<evidence type="ECO:0000313" key="1">
    <source>
        <dbReference type="EMBL" id="KAF0683121.1"/>
    </source>
</evidence>